<organism evidence="2 3">
    <name type="scientific">Candidatus Methanodesulfokora washburnensis</name>
    <dbReference type="NCBI Taxonomy" id="2478471"/>
    <lineage>
        <taxon>Archaea</taxon>
        <taxon>Thermoproteota</taxon>
        <taxon>Candidatus Korarchaeia</taxon>
        <taxon>Candidatus Korarchaeia incertae sedis</taxon>
        <taxon>Candidatus Methanodesulfokora</taxon>
    </lineage>
</organism>
<protein>
    <submittedName>
        <fullName evidence="2">Uncharacterized protein</fullName>
    </submittedName>
</protein>
<name>A0A520KPE4_9CREN</name>
<comment type="caution">
    <text evidence="2">The sequence shown here is derived from an EMBL/GenBank/DDBJ whole genome shotgun (WGS) entry which is preliminary data.</text>
</comment>
<gene>
    <name evidence="2" type="ORF">EF810_01205</name>
</gene>
<feature type="transmembrane region" description="Helical" evidence="1">
    <location>
        <begin position="35"/>
        <end position="54"/>
    </location>
</feature>
<sequence length="88" mass="10297">MMYVYLAFLMYSVGFLYLLFSLRQAIKDGEHVGDYYLLALTSFFLFSLLLYFEGYPTKTVVSFFILLFTISTAFLTLAWSLSHYKVKP</sequence>
<dbReference type="EMBL" id="RXII01000020">
    <property type="protein sequence ID" value="RZN63268.1"/>
    <property type="molecule type" value="Genomic_DNA"/>
</dbReference>
<reference evidence="2 3" key="1">
    <citation type="journal article" date="2019" name="Nat. Microbiol.">
        <title>Wide diversity of methane and short-chain alkane metabolisms in uncultured archaea.</title>
        <authorList>
            <person name="Borrel G."/>
            <person name="Adam P.S."/>
            <person name="McKay L.J."/>
            <person name="Chen L.X."/>
            <person name="Sierra-Garcia I.N."/>
            <person name="Sieber C.M."/>
            <person name="Letourneur Q."/>
            <person name="Ghozlane A."/>
            <person name="Andersen G.L."/>
            <person name="Li W.J."/>
            <person name="Hallam S.J."/>
            <person name="Muyzer G."/>
            <person name="de Oliveira V.M."/>
            <person name="Inskeep W.P."/>
            <person name="Banfield J.F."/>
            <person name="Gribaldo S."/>
        </authorList>
    </citation>
    <scope>NUCLEOTIDE SEQUENCE [LARGE SCALE GENOMIC DNA]</scope>
    <source>
        <strain evidence="2">NM4</strain>
    </source>
</reference>
<feature type="transmembrane region" description="Helical" evidence="1">
    <location>
        <begin position="60"/>
        <end position="81"/>
    </location>
</feature>
<evidence type="ECO:0000313" key="3">
    <source>
        <dbReference type="Proteomes" id="UP000316217"/>
    </source>
</evidence>
<dbReference type="RefSeq" id="WP_125670239.1">
    <property type="nucleotide sequence ID" value="NZ_RCOS01000021.1"/>
</dbReference>
<keyword evidence="1" id="KW-0812">Transmembrane</keyword>
<accession>A0A520KPE4</accession>
<keyword evidence="1" id="KW-0472">Membrane</keyword>
<keyword evidence="1" id="KW-1133">Transmembrane helix</keyword>
<feature type="transmembrane region" description="Helical" evidence="1">
    <location>
        <begin position="6"/>
        <end position="23"/>
    </location>
</feature>
<evidence type="ECO:0000313" key="2">
    <source>
        <dbReference type="EMBL" id="RZN63268.1"/>
    </source>
</evidence>
<proteinExistence type="predicted"/>
<evidence type="ECO:0000256" key="1">
    <source>
        <dbReference type="SAM" id="Phobius"/>
    </source>
</evidence>
<dbReference type="AlphaFoldDB" id="A0A520KPE4"/>
<dbReference type="Proteomes" id="UP000316217">
    <property type="component" value="Unassembled WGS sequence"/>
</dbReference>